<evidence type="ECO:0000256" key="3">
    <source>
        <dbReference type="SAM" id="Phobius"/>
    </source>
</evidence>
<name>R2XA85_9ENTE</name>
<feature type="compositionally biased region" description="Basic and acidic residues" evidence="2">
    <location>
        <begin position="191"/>
        <end position="200"/>
    </location>
</feature>
<protein>
    <submittedName>
        <fullName evidence="4">Uncharacterized protein</fullName>
    </submittedName>
</protein>
<reference evidence="5 7" key="2">
    <citation type="submission" date="2013-03" db="EMBL/GenBank/DDBJ databases">
        <title>The Genome Sequence of Enterococcus gilvus ATCC BAA-350 (PacBio/Illumina hybrid assembly).</title>
        <authorList>
            <consortium name="The Broad Institute Genomics Platform"/>
            <consortium name="The Broad Institute Genome Sequencing Center for Infectious Disease"/>
            <person name="Earl A."/>
            <person name="Russ C."/>
            <person name="Gilmore M."/>
            <person name="Surin D."/>
            <person name="Walker B."/>
            <person name="Young S."/>
            <person name="Zeng Q."/>
            <person name="Gargeya S."/>
            <person name="Fitzgerald M."/>
            <person name="Haas B."/>
            <person name="Abouelleil A."/>
            <person name="Allen A.W."/>
            <person name="Alvarado L."/>
            <person name="Arachchi H.M."/>
            <person name="Berlin A.M."/>
            <person name="Chapman S.B."/>
            <person name="Gainer-Dewar J."/>
            <person name="Goldberg J."/>
            <person name="Griggs A."/>
            <person name="Gujja S."/>
            <person name="Hansen M."/>
            <person name="Howarth C."/>
            <person name="Imamovic A."/>
            <person name="Ireland A."/>
            <person name="Larimer J."/>
            <person name="McCowan C."/>
            <person name="Murphy C."/>
            <person name="Pearson M."/>
            <person name="Poon T.W."/>
            <person name="Priest M."/>
            <person name="Roberts A."/>
            <person name="Saif S."/>
            <person name="Shea T."/>
            <person name="Sisk P."/>
            <person name="Sykes S."/>
            <person name="Wortman J."/>
            <person name="Nusbaum C."/>
            <person name="Birren B."/>
        </authorList>
    </citation>
    <scope>NUCLEOTIDE SEQUENCE [LARGE SCALE GENOMIC DNA]</scope>
    <source>
        <strain evidence="5 7">ATCC BAA-350</strain>
    </source>
</reference>
<feature type="region of interest" description="Disordered" evidence="2">
    <location>
        <begin position="131"/>
        <end position="218"/>
    </location>
</feature>
<keyword evidence="3" id="KW-1133">Transmembrane helix</keyword>
<feature type="compositionally biased region" description="Pro residues" evidence="2">
    <location>
        <begin position="178"/>
        <end position="190"/>
    </location>
</feature>
<organism evidence="4 6">
    <name type="scientific">Enterococcus gilvus ATCC BAA-350</name>
    <dbReference type="NCBI Taxonomy" id="1158614"/>
    <lineage>
        <taxon>Bacteria</taxon>
        <taxon>Bacillati</taxon>
        <taxon>Bacillota</taxon>
        <taxon>Bacilli</taxon>
        <taxon>Lactobacillales</taxon>
        <taxon>Enterococcaceae</taxon>
        <taxon>Enterococcus</taxon>
    </lineage>
</organism>
<dbReference type="RefSeq" id="WP_010782496.1">
    <property type="nucleotide sequence ID" value="NZ_ASWH01000005.1"/>
</dbReference>
<keyword evidence="7" id="KW-1185">Reference proteome</keyword>
<dbReference type="OrthoDB" id="9839990at2"/>
<keyword evidence="3" id="KW-0812">Transmembrane</keyword>
<feature type="region of interest" description="Disordered" evidence="2">
    <location>
        <begin position="443"/>
        <end position="481"/>
    </location>
</feature>
<dbReference type="Proteomes" id="UP000013750">
    <property type="component" value="Unassembled WGS sequence"/>
</dbReference>
<proteinExistence type="predicted"/>
<gene>
    <name evidence="5" type="ORF">I592_04157</name>
    <name evidence="4" type="ORF">UKC_04183</name>
</gene>
<dbReference type="HOGENOM" id="CLU_039387_1_0_9"/>
<feature type="compositionally biased region" description="Low complexity" evidence="2">
    <location>
        <begin position="460"/>
        <end position="473"/>
    </location>
</feature>
<dbReference type="eggNOG" id="COG4372">
    <property type="taxonomic scope" value="Bacteria"/>
</dbReference>
<feature type="transmembrane region" description="Helical" evidence="3">
    <location>
        <begin position="16"/>
        <end position="35"/>
    </location>
</feature>
<evidence type="ECO:0000313" key="5">
    <source>
        <dbReference type="EMBL" id="EOW77181.1"/>
    </source>
</evidence>
<sequence length="481" mass="52707">MSEDNRLDLLKKNKKFVLIGLFSLALFGGAITYGLNNADKTEPPKTAQSETTPKKDKKKQAWEKQVTGESENEKKKEKTTTDKVLAVIVGEDDSEDSRVFGKEIKKSKTPMLNKLAVAIDEQEQKVEARLSKRNVAEAAEIPRETKPSEKLGTDDRLPKLPGTDKEVEAPVIVGPESPIEPTPPVKPVDPPVEKPEKPIDPPKPPVEPDNTAELTEKSKNELNAAKEKADNLNSDIRKVAEELEQLATIKEATEKSAEDIQRDLDKVAALILEYNALSAEIKQLIEVDGTVLPINYELYKETYEKLGQKVTEIQQVQQQTNTAVGDMENTVASAKSTSDEFENKKADFNNGTQKEVAQAKNEITTAVSTANDKPKVAENVASEVNAAETASNELTQTNNDVTEQFNKMDGETSQQAVSDAETTVQEVKEAVDTTSENVAAVVDDYQSLPTPASQEPPAESVQQPVSSTPVQQTNETQQITK</sequence>
<dbReference type="AlphaFoldDB" id="R2XA85"/>
<accession>R2XA85</accession>
<feature type="region of interest" description="Disordered" evidence="2">
    <location>
        <begin position="34"/>
        <end position="82"/>
    </location>
</feature>
<dbReference type="Proteomes" id="UP000014160">
    <property type="component" value="Unassembled WGS sequence"/>
</dbReference>
<evidence type="ECO:0000313" key="4">
    <source>
        <dbReference type="EMBL" id="EOI51508.1"/>
    </source>
</evidence>
<keyword evidence="1" id="KW-0175">Coiled coil</keyword>
<dbReference type="PATRIC" id="fig|1158614.3.peg.4154"/>
<evidence type="ECO:0000256" key="2">
    <source>
        <dbReference type="SAM" id="MobiDB-lite"/>
    </source>
</evidence>
<comment type="caution">
    <text evidence="4">The sequence shown here is derived from an EMBL/GenBank/DDBJ whole genome shotgun (WGS) entry which is preliminary data.</text>
</comment>
<feature type="coiled-coil region" evidence="1">
    <location>
        <begin position="384"/>
        <end position="437"/>
    </location>
</feature>
<evidence type="ECO:0000313" key="7">
    <source>
        <dbReference type="Proteomes" id="UP000014160"/>
    </source>
</evidence>
<feature type="compositionally biased region" description="Basic and acidic residues" evidence="2">
    <location>
        <begin position="71"/>
        <end position="81"/>
    </location>
</feature>
<feature type="compositionally biased region" description="Basic and acidic residues" evidence="2">
    <location>
        <begin position="140"/>
        <end position="168"/>
    </location>
</feature>
<evidence type="ECO:0000256" key="1">
    <source>
        <dbReference type="SAM" id="Coils"/>
    </source>
</evidence>
<dbReference type="EMBL" id="ASWH01000005">
    <property type="protein sequence ID" value="EOW77181.1"/>
    <property type="molecule type" value="Genomic_DNA"/>
</dbReference>
<dbReference type="EMBL" id="AJDQ01000034">
    <property type="protein sequence ID" value="EOI51508.1"/>
    <property type="molecule type" value="Genomic_DNA"/>
</dbReference>
<evidence type="ECO:0000313" key="6">
    <source>
        <dbReference type="Proteomes" id="UP000013750"/>
    </source>
</evidence>
<keyword evidence="3" id="KW-0472">Membrane</keyword>
<reference evidence="4 6" key="1">
    <citation type="submission" date="2013-02" db="EMBL/GenBank/DDBJ databases">
        <title>The Genome Sequence of Enterococcus gilvus ATCC BAA-350.</title>
        <authorList>
            <consortium name="The Broad Institute Genome Sequencing Platform"/>
            <consortium name="The Broad Institute Genome Sequencing Center for Infectious Disease"/>
            <person name="Earl A.M."/>
            <person name="Gilmore M.S."/>
            <person name="Lebreton F."/>
            <person name="Walker B."/>
            <person name="Young S.K."/>
            <person name="Zeng Q."/>
            <person name="Gargeya S."/>
            <person name="Fitzgerald M."/>
            <person name="Haas B."/>
            <person name="Abouelleil A."/>
            <person name="Alvarado L."/>
            <person name="Arachchi H.M."/>
            <person name="Berlin A.M."/>
            <person name="Chapman S.B."/>
            <person name="Dewar J."/>
            <person name="Goldberg J."/>
            <person name="Griggs A."/>
            <person name="Gujja S."/>
            <person name="Hansen M."/>
            <person name="Howarth C."/>
            <person name="Imamovic A."/>
            <person name="Larimer J."/>
            <person name="McCowan C."/>
            <person name="Murphy C."/>
            <person name="Neiman D."/>
            <person name="Pearson M."/>
            <person name="Priest M."/>
            <person name="Roberts A."/>
            <person name="Saif S."/>
            <person name="Shea T."/>
            <person name="Sisk P."/>
            <person name="Sykes S."/>
            <person name="Wortman J."/>
            <person name="Nusbaum C."/>
            <person name="Birren B."/>
        </authorList>
    </citation>
    <scope>NUCLEOTIDE SEQUENCE [LARGE SCALE GENOMIC DNA]</scope>
    <source>
        <strain evidence="4 6">ATCC BAA-350</strain>
    </source>
</reference>